<gene>
    <name evidence="1" type="ORF">ACFFR3_44505</name>
</gene>
<reference evidence="1 2" key="1">
    <citation type="submission" date="2024-09" db="EMBL/GenBank/DDBJ databases">
        <authorList>
            <person name="Sun Q."/>
            <person name="Mori K."/>
        </authorList>
    </citation>
    <scope>NUCLEOTIDE SEQUENCE [LARGE SCALE GENOMIC DNA]</scope>
    <source>
        <strain evidence="1 2">JCM 3324</strain>
    </source>
</reference>
<dbReference type="Proteomes" id="UP001589568">
    <property type="component" value="Unassembled WGS sequence"/>
</dbReference>
<protein>
    <submittedName>
        <fullName evidence="1">Uncharacterized protein</fullName>
    </submittedName>
</protein>
<accession>A0ABV5P260</accession>
<organism evidence="1 2">
    <name type="scientific">Nonomuraea salmonea</name>
    <dbReference type="NCBI Taxonomy" id="46181"/>
    <lineage>
        <taxon>Bacteria</taxon>
        <taxon>Bacillati</taxon>
        <taxon>Actinomycetota</taxon>
        <taxon>Actinomycetes</taxon>
        <taxon>Streptosporangiales</taxon>
        <taxon>Streptosporangiaceae</taxon>
        <taxon>Nonomuraea</taxon>
    </lineage>
</organism>
<comment type="caution">
    <text evidence="1">The sequence shown here is derived from an EMBL/GenBank/DDBJ whole genome shotgun (WGS) entry which is preliminary data.</text>
</comment>
<name>A0ABV5P260_9ACTN</name>
<sequence>MLQLPSLHHFGPHRELIDTIGVPADHQAPTSPADLATGLDRPWPKRSLCCHKATPDARAKAFTETATKQPLVDKEVDRRRPTPWWVVLLSGQVVLSEERLDQ</sequence>
<keyword evidence="2" id="KW-1185">Reference proteome</keyword>
<evidence type="ECO:0000313" key="1">
    <source>
        <dbReference type="EMBL" id="MFB9476597.1"/>
    </source>
</evidence>
<dbReference type="RefSeq" id="WP_379485117.1">
    <property type="nucleotide sequence ID" value="NZ_JBHMCF010000052.1"/>
</dbReference>
<evidence type="ECO:0000313" key="2">
    <source>
        <dbReference type="Proteomes" id="UP001589568"/>
    </source>
</evidence>
<dbReference type="EMBL" id="JBHMCF010000052">
    <property type="protein sequence ID" value="MFB9476597.1"/>
    <property type="molecule type" value="Genomic_DNA"/>
</dbReference>
<proteinExistence type="predicted"/>